<keyword evidence="2" id="KW-1185">Reference proteome</keyword>
<gene>
    <name evidence="1" type="ORF">pdam_00019170</name>
</gene>
<evidence type="ECO:0000313" key="2">
    <source>
        <dbReference type="Proteomes" id="UP000275408"/>
    </source>
</evidence>
<evidence type="ECO:0000313" key="1">
    <source>
        <dbReference type="EMBL" id="RMX40265.1"/>
    </source>
</evidence>
<protein>
    <submittedName>
        <fullName evidence="1">Uncharacterized protein</fullName>
    </submittedName>
</protein>
<organism evidence="1 2">
    <name type="scientific">Pocillopora damicornis</name>
    <name type="common">Cauliflower coral</name>
    <name type="synonym">Millepora damicornis</name>
    <dbReference type="NCBI Taxonomy" id="46731"/>
    <lineage>
        <taxon>Eukaryota</taxon>
        <taxon>Metazoa</taxon>
        <taxon>Cnidaria</taxon>
        <taxon>Anthozoa</taxon>
        <taxon>Hexacorallia</taxon>
        <taxon>Scleractinia</taxon>
        <taxon>Astrocoeniina</taxon>
        <taxon>Pocilloporidae</taxon>
        <taxon>Pocillopora</taxon>
    </lineage>
</organism>
<sequence>MAEPHDMQNNKNATRILKMKSCPETLGCFGFTRLVGTKPNRQEEFDKLLQSTRYNQLEELYYDHAQRSNKPKLANVLLQILQIQEVESIQEYTVNGSTFKVHVIEDTEL</sequence>
<comment type="caution">
    <text evidence="1">The sequence shown here is derived from an EMBL/GenBank/DDBJ whole genome shotgun (WGS) entry which is preliminary data.</text>
</comment>
<dbReference type="EMBL" id="RCHS01003669">
    <property type="protein sequence ID" value="RMX40265.1"/>
    <property type="molecule type" value="Genomic_DNA"/>
</dbReference>
<reference evidence="1 2" key="1">
    <citation type="journal article" date="2018" name="Sci. Rep.">
        <title>Comparative analysis of the Pocillopora damicornis genome highlights role of immune system in coral evolution.</title>
        <authorList>
            <person name="Cunning R."/>
            <person name="Bay R.A."/>
            <person name="Gillette P."/>
            <person name="Baker A.C."/>
            <person name="Traylor-Knowles N."/>
        </authorList>
    </citation>
    <scope>NUCLEOTIDE SEQUENCE [LARGE SCALE GENOMIC DNA]</scope>
    <source>
        <strain evidence="1">RSMAS</strain>
        <tissue evidence="1">Whole animal</tissue>
    </source>
</reference>
<dbReference type="AlphaFoldDB" id="A0A3M6TFU6"/>
<dbReference type="Proteomes" id="UP000275408">
    <property type="component" value="Unassembled WGS sequence"/>
</dbReference>
<accession>A0A3M6TFU6</accession>
<proteinExistence type="predicted"/>
<name>A0A3M6TFU6_POCDA</name>